<accession>A0A7J9GZ79</accession>
<comment type="caution">
    <text evidence="2">The sequence shown here is derived from an EMBL/GenBank/DDBJ whole genome shotgun (WGS) entry which is preliminary data.</text>
</comment>
<dbReference type="EMBL" id="JABFAD010000007">
    <property type="protein sequence ID" value="MBA0802911.1"/>
    <property type="molecule type" value="Genomic_DNA"/>
</dbReference>
<dbReference type="Proteomes" id="UP000593560">
    <property type="component" value="Unassembled WGS sequence"/>
</dbReference>
<protein>
    <submittedName>
        <fullName evidence="2">Uncharacterized protein</fullName>
    </submittedName>
</protein>
<gene>
    <name evidence="2" type="ORF">Gohar_013171</name>
</gene>
<keyword evidence="3" id="KW-1185">Reference proteome</keyword>
<name>A0A7J9GZ79_9ROSI</name>
<organism evidence="2 3">
    <name type="scientific">Gossypium harknessii</name>
    <dbReference type="NCBI Taxonomy" id="34285"/>
    <lineage>
        <taxon>Eukaryota</taxon>
        <taxon>Viridiplantae</taxon>
        <taxon>Streptophyta</taxon>
        <taxon>Embryophyta</taxon>
        <taxon>Tracheophyta</taxon>
        <taxon>Spermatophyta</taxon>
        <taxon>Magnoliopsida</taxon>
        <taxon>eudicotyledons</taxon>
        <taxon>Gunneridae</taxon>
        <taxon>Pentapetalae</taxon>
        <taxon>rosids</taxon>
        <taxon>malvids</taxon>
        <taxon>Malvales</taxon>
        <taxon>Malvaceae</taxon>
        <taxon>Malvoideae</taxon>
        <taxon>Gossypium</taxon>
    </lineage>
</organism>
<proteinExistence type="predicted"/>
<dbReference type="AlphaFoldDB" id="A0A7J9GZ79"/>
<reference evidence="2 3" key="1">
    <citation type="journal article" date="2019" name="Genome Biol. Evol.">
        <title>Insights into the evolution of the New World diploid cottons (Gossypium, subgenus Houzingenia) based on genome sequencing.</title>
        <authorList>
            <person name="Grover C.E."/>
            <person name="Arick M.A. 2nd"/>
            <person name="Thrash A."/>
            <person name="Conover J.L."/>
            <person name="Sanders W.S."/>
            <person name="Peterson D.G."/>
            <person name="Frelichowski J.E."/>
            <person name="Scheffler J.A."/>
            <person name="Scheffler B.E."/>
            <person name="Wendel J.F."/>
        </authorList>
    </citation>
    <scope>NUCLEOTIDE SEQUENCE [LARGE SCALE GENOMIC DNA]</scope>
    <source>
        <strain evidence="2">0</strain>
        <tissue evidence="2">Leaf</tissue>
    </source>
</reference>
<feature type="region of interest" description="Disordered" evidence="1">
    <location>
        <begin position="29"/>
        <end position="51"/>
    </location>
</feature>
<evidence type="ECO:0000313" key="3">
    <source>
        <dbReference type="Proteomes" id="UP000593560"/>
    </source>
</evidence>
<evidence type="ECO:0000256" key="1">
    <source>
        <dbReference type="SAM" id="MobiDB-lite"/>
    </source>
</evidence>
<sequence length="62" mass="7059">MIYFLKTPFLVLVALYSVLLMFLLSNCRSESHGRGLGKTTTSSKTDYKPKRSNIFTSVQKKI</sequence>
<evidence type="ECO:0000313" key="2">
    <source>
        <dbReference type="EMBL" id="MBA0802911.1"/>
    </source>
</evidence>